<dbReference type="PROSITE" id="PS00330">
    <property type="entry name" value="HEMOLYSIN_CALCIUM"/>
    <property type="match status" value="1"/>
</dbReference>
<name>A0A0F9C1F6_9ZZZZ</name>
<reference evidence="1" key="1">
    <citation type="journal article" date="2015" name="Nature">
        <title>Complex archaea that bridge the gap between prokaryotes and eukaryotes.</title>
        <authorList>
            <person name="Spang A."/>
            <person name="Saw J.H."/>
            <person name="Jorgensen S.L."/>
            <person name="Zaremba-Niedzwiedzka K."/>
            <person name="Martijn J."/>
            <person name="Lind A.E."/>
            <person name="van Eijk R."/>
            <person name="Schleper C."/>
            <person name="Guy L."/>
            <person name="Ettema T.J."/>
        </authorList>
    </citation>
    <scope>NUCLEOTIDE SEQUENCE</scope>
</reference>
<feature type="non-terminal residue" evidence="1">
    <location>
        <position position="1"/>
    </location>
</feature>
<dbReference type="AlphaFoldDB" id="A0A0F9C1F6"/>
<comment type="caution">
    <text evidence="1">The sequence shown here is derived from an EMBL/GenBank/DDBJ whole genome shotgun (WGS) entry which is preliminary data.</text>
</comment>
<accession>A0A0F9C1F6</accession>
<evidence type="ECO:0008006" key="2">
    <source>
        <dbReference type="Google" id="ProtNLM"/>
    </source>
</evidence>
<dbReference type="InterPro" id="IPR019960">
    <property type="entry name" value="T1SS_VCA0849"/>
</dbReference>
<dbReference type="SUPFAM" id="SSF51120">
    <property type="entry name" value="beta-Roll"/>
    <property type="match status" value="1"/>
</dbReference>
<sequence length="387" mass="39302">SLEVISREGDVVFIPIAATSATAGGPAGSLLVDLDNAVADFNIIVSGSDGDGNLAEFGGGGGASDDDLVNTSANGWAVKGSQGQTNQLDESILFSFVSDIDDTTPSAIGDFKFMTEGYTGGISDADIIVKVYTAADLLSWDEITINVTSGQVIQISEQDWSAVTPDGNYVKGDDIYGVEVVSAEADGSFRLNGIEVGADEDILPADLSFQNIGIEIVDADGDTDSQSFSIVIDGDSGDAITVEAVVGTSGNDVLVGSDAVADVLIGGTGSDILTGGTGADIFQWNLGDEGVDTVTDFNRSDGGAYNATEGDVLNLSDLLVGEDTSDLIDLANYISVSAAGGDTTLSIDVDGSNDFGTPDQEIVLTGVTGVNLADLVADGTLVADSTV</sequence>
<dbReference type="InterPro" id="IPR011049">
    <property type="entry name" value="Serralysin-like_metalloprot_C"/>
</dbReference>
<dbReference type="EMBL" id="LAZR01049081">
    <property type="protein sequence ID" value="KKK90486.1"/>
    <property type="molecule type" value="Genomic_DNA"/>
</dbReference>
<dbReference type="NCBIfam" id="TIGR03661">
    <property type="entry name" value="T1SS_VCA0849"/>
    <property type="match status" value="1"/>
</dbReference>
<dbReference type="InterPro" id="IPR018511">
    <property type="entry name" value="Hemolysin-typ_Ca-bd_CS"/>
</dbReference>
<dbReference type="PRINTS" id="PR00313">
    <property type="entry name" value="CABNDNGRPT"/>
</dbReference>
<proteinExistence type="predicted"/>
<dbReference type="Gene3D" id="2.150.10.10">
    <property type="entry name" value="Serralysin-like metalloprotease, C-terminal"/>
    <property type="match status" value="1"/>
</dbReference>
<gene>
    <name evidence="1" type="ORF">LCGC14_2722520</name>
</gene>
<evidence type="ECO:0000313" key="1">
    <source>
        <dbReference type="EMBL" id="KKK90486.1"/>
    </source>
</evidence>
<organism evidence="1">
    <name type="scientific">marine sediment metagenome</name>
    <dbReference type="NCBI Taxonomy" id="412755"/>
    <lineage>
        <taxon>unclassified sequences</taxon>
        <taxon>metagenomes</taxon>
        <taxon>ecological metagenomes</taxon>
    </lineage>
</organism>
<protein>
    <recommendedName>
        <fullName evidence="2">Type I secretion C-terminal target domain-containing protein</fullName>
    </recommendedName>
</protein>